<dbReference type="RefSeq" id="WP_108404191.1">
    <property type="nucleotide sequence ID" value="NZ_CP026948.1"/>
</dbReference>
<proteinExistence type="predicted"/>
<dbReference type="SUPFAM" id="SSF143100">
    <property type="entry name" value="TTHA1013/TTHA0281-like"/>
    <property type="match status" value="1"/>
</dbReference>
<dbReference type="GO" id="GO:0006355">
    <property type="term" value="P:regulation of DNA-templated transcription"/>
    <property type="evidence" value="ECO:0007669"/>
    <property type="project" value="InterPro"/>
</dbReference>
<protein>
    <submittedName>
        <fullName evidence="1">Toxin-antitoxin system HicB family antitoxin</fullName>
    </submittedName>
</protein>
<dbReference type="OrthoDB" id="5297106at2"/>
<dbReference type="InterPro" id="IPR008651">
    <property type="entry name" value="Uncharacterised_HicB"/>
</dbReference>
<reference evidence="2" key="1">
    <citation type="submission" date="2018-01" db="EMBL/GenBank/DDBJ databases">
        <authorList>
            <person name="Li J."/>
        </authorList>
    </citation>
    <scope>NUCLEOTIDE SEQUENCE [LARGE SCALE GENOMIC DNA]</scope>
    <source>
        <strain evidence="2">2184</strain>
    </source>
</reference>
<dbReference type="Gene3D" id="3.30.160.250">
    <property type="match status" value="1"/>
</dbReference>
<dbReference type="SUPFAM" id="SSF47598">
    <property type="entry name" value="Ribbon-helix-helix"/>
    <property type="match status" value="1"/>
</dbReference>
<accession>A0A2S0WEU7</accession>
<gene>
    <name evidence="1" type="ORF">C3E79_06590</name>
</gene>
<organism evidence="1 2">
    <name type="scientific">Corynebacterium liangguodongii</name>
    <dbReference type="NCBI Taxonomy" id="2079535"/>
    <lineage>
        <taxon>Bacteria</taxon>
        <taxon>Bacillati</taxon>
        <taxon>Actinomycetota</taxon>
        <taxon>Actinomycetes</taxon>
        <taxon>Mycobacteriales</taxon>
        <taxon>Corynebacteriaceae</taxon>
        <taxon>Corynebacterium</taxon>
    </lineage>
</organism>
<dbReference type="Proteomes" id="UP000244754">
    <property type="component" value="Chromosome"/>
</dbReference>
<dbReference type="Pfam" id="PF05534">
    <property type="entry name" value="HicB"/>
    <property type="match status" value="1"/>
</dbReference>
<dbReference type="InterPro" id="IPR035069">
    <property type="entry name" value="TTHA1013/TTHA0281-like"/>
</dbReference>
<dbReference type="InterPro" id="IPR010985">
    <property type="entry name" value="Ribbon_hlx_hlx"/>
</dbReference>
<evidence type="ECO:0000313" key="1">
    <source>
        <dbReference type="EMBL" id="AWB84182.1"/>
    </source>
</evidence>
<dbReference type="EMBL" id="CP026948">
    <property type="protein sequence ID" value="AWB84182.1"/>
    <property type="molecule type" value="Genomic_DNA"/>
</dbReference>
<dbReference type="KEGG" id="clia:C3E79_06590"/>
<dbReference type="AlphaFoldDB" id="A0A2S0WEU7"/>
<keyword evidence="2" id="KW-1185">Reference proteome</keyword>
<name>A0A2S0WEU7_9CORY</name>
<sequence>MDARKYTFQVSWSAEDQEFVATVLEFPSLSWLAEDRREALDGLLDLVEEVISDMEENGEKVPEPFGERRYSGRFNVRTSPSLHRELVMTARAEGVSLNTLVNQKLARA</sequence>
<evidence type="ECO:0000313" key="2">
    <source>
        <dbReference type="Proteomes" id="UP000244754"/>
    </source>
</evidence>